<evidence type="ECO:0000256" key="1">
    <source>
        <dbReference type="SAM" id="MobiDB-lite"/>
    </source>
</evidence>
<evidence type="ECO:0008006" key="4">
    <source>
        <dbReference type="Google" id="ProtNLM"/>
    </source>
</evidence>
<dbReference type="EMBL" id="JAZGQL010000014">
    <property type="protein sequence ID" value="MEE6308972.1"/>
    <property type="molecule type" value="Genomic_DNA"/>
</dbReference>
<dbReference type="RefSeq" id="WP_331209256.1">
    <property type="nucleotide sequence ID" value="NZ_JAZGQL010000014.1"/>
</dbReference>
<feature type="compositionally biased region" description="Low complexity" evidence="1">
    <location>
        <begin position="88"/>
        <end position="113"/>
    </location>
</feature>
<dbReference type="Proteomes" id="UP001339911">
    <property type="component" value="Unassembled WGS sequence"/>
</dbReference>
<name>A0ABU7SHC3_9ACTN</name>
<accession>A0ABU7SHC3</accession>
<feature type="region of interest" description="Disordered" evidence="1">
    <location>
        <begin position="65"/>
        <end position="122"/>
    </location>
</feature>
<gene>
    <name evidence="2" type="ORF">V1634_19235</name>
</gene>
<evidence type="ECO:0000313" key="2">
    <source>
        <dbReference type="EMBL" id="MEE6308972.1"/>
    </source>
</evidence>
<sequence length="136" mass="13550">MPSVGDLFIDTRGGDRTMRVSYHGDRGTVVVSLWLGTVCRGSFRMATDDVRRLIATLNEISLSAAPTVPIGTASPGSPPNATGPATVDTAPTGPDGPAASDGAAPGAAGAADPPIDETGDISGLARIVATPALRVA</sequence>
<keyword evidence="3" id="KW-1185">Reference proteome</keyword>
<protein>
    <recommendedName>
        <fullName evidence="4">DUF1508 domain-containing protein</fullName>
    </recommendedName>
</protein>
<evidence type="ECO:0000313" key="3">
    <source>
        <dbReference type="Proteomes" id="UP001339911"/>
    </source>
</evidence>
<proteinExistence type="predicted"/>
<comment type="caution">
    <text evidence="2">The sequence shown here is derived from an EMBL/GenBank/DDBJ whole genome shotgun (WGS) entry which is preliminary data.</text>
</comment>
<organism evidence="2 3">
    <name type="scientific">Plantactinospora veratri</name>
    <dbReference type="NCBI Taxonomy" id="1436122"/>
    <lineage>
        <taxon>Bacteria</taxon>
        <taxon>Bacillati</taxon>
        <taxon>Actinomycetota</taxon>
        <taxon>Actinomycetes</taxon>
        <taxon>Micromonosporales</taxon>
        <taxon>Micromonosporaceae</taxon>
        <taxon>Plantactinospora</taxon>
    </lineage>
</organism>
<reference evidence="2 3" key="1">
    <citation type="submission" date="2024-01" db="EMBL/GenBank/DDBJ databases">
        <title>Genome insights into Plantactinospora veratri sp. nov.</title>
        <authorList>
            <person name="Wang L."/>
        </authorList>
    </citation>
    <scope>NUCLEOTIDE SEQUENCE [LARGE SCALE GENOMIC DNA]</scope>
    <source>
        <strain evidence="2 3">NEAU-FHS4</strain>
    </source>
</reference>